<accession>A0A377YTZ1</accession>
<reference evidence="1 2" key="1">
    <citation type="submission" date="2018-06" db="EMBL/GenBank/DDBJ databases">
        <authorList>
            <consortium name="Pathogen Informatics"/>
            <person name="Doyle S."/>
        </authorList>
    </citation>
    <scope>NUCLEOTIDE SEQUENCE [LARGE SCALE GENOMIC DNA]</scope>
    <source>
        <strain evidence="1 2">NCTC8849</strain>
    </source>
</reference>
<dbReference type="AlphaFoldDB" id="A0A377YTZ1"/>
<dbReference type="Proteomes" id="UP000254799">
    <property type="component" value="Unassembled WGS sequence"/>
</dbReference>
<gene>
    <name evidence="1" type="primary">yhjN_5</name>
    <name evidence="1" type="ORF">NCTC8849_06197</name>
</gene>
<name>A0A377YTZ1_KLEPN</name>
<dbReference type="EMBL" id="UGLC01000004">
    <property type="protein sequence ID" value="STU49445.1"/>
    <property type="molecule type" value="Genomic_DNA"/>
</dbReference>
<proteinExistence type="predicted"/>
<evidence type="ECO:0000313" key="2">
    <source>
        <dbReference type="Proteomes" id="UP000254799"/>
    </source>
</evidence>
<organism evidence="1 2">
    <name type="scientific">Klebsiella pneumoniae</name>
    <dbReference type="NCBI Taxonomy" id="573"/>
    <lineage>
        <taxon>Bacteria</taxon>
        <taxon>Pseudomonadati</taxon>
        <taxon>Pseudomonadota</taxon>
        <taxon>Gammaproteobacteria</taxon>
        <taxon>Enterobacterales</taxon>
        <taxon>Enterobacteriaceae</taxon>
        <taxon>Klebsiella/Raoultella group</taxon>
        <taxon>Klebsiella</taxon>
        <taxon>Klebsiella pneumoniae complex</taxon>
    </lineage>
</organism>
<protein>
    <submittedName>
        <fullName evidence="1">Cellulose synthase regulator protein</fullName>
    </submittedName>
</protein>
<sequence length="93" mass="9379">MQLVSTGLLRGAGRGVANAAPGVQPQAATPAAPIVVGEPTATLAEPTAPAALAENVPQREVKLSFATIAPPPGSIVLRGSRPDASVEFGMRQR</sequence>
<evidence type="ECO:0000313" key="1">
    <source>
        <dbReference type="EMBL" id="STU49445.1"/>
    </source>
</evidence>